<accession>A0A8X6UY48</accession>
<dbReference type="Proteomes" id="UP000887159">
    <property type="component" value="Unassembled WGS sequence"/>
</dbReference>
<evidence type="ECO:0000313" key="2">
    <source>
        <dbReference type="EMBL" id="GFX88367.1"/>
    </source>
</evidence>
<name>A0A8X6UY48_TRICX</name>
<sequence>MILQMTLAIPKVISSEGNHPWNIKTLGSLRVGPSVVVYCAVYFVVEVIPSEDYGTTGRWLVKVRNIHSDETAEEIFDGVMGCVLVIIDILSFLLTLIWIYSMEKLFIVLNTNQVPEWRIKEFLLWELAILVVTSQQNSRLWPKR</sequence>
<protein>
    <submittedName>
        <fullName evidence="2">Uncharacterized protein</fullName>
    </submittedName>
</protein>
<comment type="caution">
    <text evidence="2">The sequence shown here is derived from an EMBL/GenBank/DDBJ whole genome shotgun (WGS) entry which is preliminary data.</text>
</comment>
<reference evidence="2" key="1">
    <citation type="submission" date="2020-08" db="EMBL/GenBank/DDBJ databases">
        <title>Multicomponent nature underlies the extraordinary mechanical properties of spider dragline silk.</title>
        <authorList>
            <person name="Kono N."/>
            <person name="Nakamura H."/>
            <person name="Mori M."/>
            <person name="Yoshida Y."/>
            <person name="Ohtoshi R."/>
            <person name="Malay A.D."/>
            <person name="Moran D.A.P."/>
            <person name="Tomita M."/>
            <person name="Numata K."/>
            <person name="Arakawa K."/>
        </authorList>
    </citation>
    <scope>NUCLEOTIDE SEQUENCE</scope>
</reference>
<keyword evidence="1" id="KW-0472">Membrane</keyword>
<dbReference type="EMBL" id="BMAU01021052">
    <property type="protein sequence ID" value="GFX88367.1"/>
    <property type="molecule type" value="Genomic_DNA"/>
</dbReference>
<organism evidence="2 3">
    <name type="scientific">Trichonephila clavipes</name>
    <name type="common">Golden silk orbweaver</name>
    <name type="synonym">Nephila clavipes</name>
    <dbReference type="NCBI Taxonomy" id="2585209"/>
    <lineage>
        <taxon>Eukaryota</taxon>
        <taxon>Metazoa</taxon>
        <taxon>Ecdysozoa</taxon>
        <taxon>Arthropoda</taxon>
        <taxon>Chelicerata</taxon>
        <taxon>Arachnida</taxon>
        <taxon>Araneae</taxon>
        <taxon>Araneomorphae</taxon>
        <taxon>Entelegynae</taxon>
        <taxon>Araneoidea</taxon>
        <taxon>Nephilidae</taxon>
        <taxon>Trichonephila</taxon>
    </lineage>
</organism>
<keyword evidence="1" id="KW-1133">Transmembrane helix</keyword>
<keyword evidence="1" id="KW-0812">Transmembrane</keyword>
<feature type="transmembrane region" description="Helical" evidence="1">
    <location>
        <begin position="78"/>
        <end position="100"/>
    </location>
</feature>
<gene>
    <name evidence="2" type="ORF">TNCV_2278371</name>
</gene>
<evidence type="ECO:0000256" key="1">
    <source>
        <dbReference type="SAM" id="Phobius"/>
    </source>
</evidence>
<evidence type="ECO:0000313" key="3">
    <source>
        <dbReference type="Proteomes" id="UP000887159"/>
    </source>
</evidence>
<dbReference type="AlphaFoldDB" id="A0A8X6UY48"/>
<proteinExistence type="predicted"/>
<keyword evidence="3" id="KW-1185">Reference proteome</keyword>